<dbReference type="PATRIC" id="fig|1354303.4.peg.824"/>
<dbReference type="EMBL" id="AUSW01000015">
    <property type="protein sequence ID" value="ERL56159.1"/>
    <property type="molecule type" value="Genomic_DNA"/>
</dbReference>
<dbReference type="STRING" id="1354303.M917_0837"/>
<comment type="caution">
    <text evidence="1">The sequence shown here is derived from an EMBL/GenBank/DDBJ whole genome shotgun (WGS) entry which is preliminary data.</text>
</comment>
<proteinExistence type="predicted"/>
<dbReference type="Proteomes" id="UP000016761">
    <property type="component" value="Unassembled WGS sequence"/>
</dbReference>
<sequence>MQANILAANERIIEADFKVTYNTEYPPSVKDVIKSLSSLEYLIKKGALVLEAAYPDIKIVSTEVYVQDIEAGSLYEWLRVTCLTRAVGEENLQKLEEVFNDILQDGGKVNSLVMLGTGAFIGAGIMAGSSMLGDAEVQPVNNYNTVNIVNVAQDAGITGEELEHIVQANMNKKVAASAVDFVQPAKGENATISLGDNDALTIPSEVVKNAPTVSSLEPPERKEDDYSNIDLYVYASDQDSNSRGWAGIAPELFDNRVKFELGEDLDSFTLHNAGKKLKADITLVRKYDKNKRAYVPEKIIIHNTTT</sequence>
<dbReference type="eggNOG" id="ENOG502Z8HX">
    <property type="taxonomic scope" value="Bacteria"/>
</dbReference>
<evidence type="ECO:0000313" key="1">
    <source>
        <dbReference type="EMBL" id="ERL56159.1"/>
    </source>
</evidence>
<dbReference type="AlphaFoldDB" id="U4TBR3"/>
<gene>
    <name evidence="1" type="ORF">M917_0837</name>
</gene>
<protein>
    <submittedName>
        <fullName evidence="1">Uncharacterized protein</fullName>
    </submittedName>
</protein>
<reference evidence="1 2" key="1">
    <citation type="journal article" date="2013" name="Genome Announc.">
        <title>Draft Genome Sequence of Psychrobacter aquaticus Strain CMS 56T, Isolated from a Cyanobacterial Mat Sample Collected from Water Bodies in the McMurdo Dry Valley Region of Antarctica.</title>
        <authorList>
            <person name="Reddy G.S."/>
            <person name="Ara S."/>
            <person name="Singh A."/>
            <person name="Kumar Pinnaka A."/>
            <person name="Shivaji S."/>
        </authorList>
    </citation>
    <scope>NUCLEOTIDE SEQUENCE [LARGE SCALE GENOMIC DNA]</scope>
    <source>
        <strain evidence="1 2">CMS 56</strain>
    </source>
</reference>
<keyword evidence="2" id="KW-1185">Reference proteome</keyword>
<evidence type="ECO:0000313" key="2">
    <source>
        <dbReference type="Proteomes" id="UP000016761"/>
    </source>
</evidence>
<accession>U4TBR3</accession>
<dbReference type="OrthoDB" id="6709248at2"/>
<organism evidence="1 2">
    <name type="scientific">Psychrobacter aquaticus CMS 56</name>
    <dbReference type="NCBI Taxonomy" id="1354303"/>
    <lineage>
        <taxon>Bacteria</taxon>
        <taxon>Pseudomonadati</taxon>
        <taxon>Pseudomonadota</taxon>
        <taxon>Gammaproteobacteria</taxon>
        <taxon>Moraxellales</taxon>
        <taxon>Moraxellaceae</taxon>
        <taxon>Psychrobacter</taxon>
    </lineage>
</organism>
<dbReference type="RefSeq" id="WP_021813490.1">
    <property type="nucleotide sequence ID" value="NZ_AUSW01000015.1"/>
</dbReference>
<name>U4TBR3_9GAMM</name>